<name>A0A834X6Z9_9FABA</name>
<evidence type="ECO:0000256" key="1">
    <source>
        <dbReference type="SAM" id="MobiDB-lite"/>
    </source>
</evidence>
<organism evidence="2 3">
    <name type="scientific">Senna tora</name>
    <dbReference type="NCBI Taxonomy" id="362788"/>
    <lineage>
        <taxon>Eukaryota</taxon>
        <taxon>Viridiplantae</taxon>
        <taxon>Streptophyta</taxon>
        <taxon>Embryophyta</taxon>
        <taxon>Tracheophyta</taxon>
        <taxon>Spermatophyta</taxon>
        <taxon>Magnoliopsida</taxon>
        <taxon>eudicotyledons</taxon>
        <taxon>Gunneridae</taxon>
        <taxon>Pentapetalae</taxon>
        <taxon>rosids</taxon>
        <taxon>fabids</taxon>
        <taxon>Fabales</taxon>
        <taxon>Fabaceae</taxon>
        <taxon>Caesalpinioideae</taxon>
        <taxon>Cassia clade</taxon>
        <taxon>Senna</taxon>
    </lineage>
</organism>
<feature type="compositionally biased region" description="Basic residues" evidence="1">
    <location>
        <begin position="13"/>
        <end position="23"/>
    </location>
</feature>
<reference evidence="2" key="1">
    <citation type="submission" date="2020-09" db="EMBL/GenBank/DDBJ databases">
        <title>Genome-Enabled Discovery of Anthraquinone Biosynthesis in Senna tora.</title>
        <authorList>
            <person name="Kang S.-H."/>
            <person name="Pandey R.P."/>
            <person name="Lee C.-M."/>
            <person name="Sim J.-S."/>
            <person name="Jeong J.-T."/>
            <person name="Choi B.-S."/>
            <person name="Jung M."/>
            <person name="Ginzburg D."/>
            <person name="Zhao K."/>
            <person name="Won S.Y."/>
            <person name="Oh T.-J."/>
            <person name="Yu Y."/>
            <person name="Kim N.-H."/>
            <person name="Lee O.R."/>
            <person name="Lee T.-H."/>
            <person name="Bashyal P."/>
            <person name="Kim T.-S."/>
            <person name="Lee W.-H."/>
            <person name="Kawkins C."/>
            <person name="Kim C.-K."/>
            <person name="Kim J.S."/>
            <person name="Ahn B.O."/>
            <person name="Rhee S.Y."/>
            <person name="Sohng J.K."/>
        </authorList>
    </citation>
    <scope>NUCLEOTIDE SEQUENCE</scope>
    <source>
        <tissue evidence="2">Leaf</tissue>
    </source>
</reference>
<evidence type="ECO:0000313" key="3">
    <source>
        <dbReference type="Proteomes" id="UP000634136"/>
    </source>
</evidence>
<dbReference type="Proteomes" id="UP000634136">
    <property type="component" value="Unassembled WGS sequence"/>
</dbReference>
<feature type="compositionally biased region" description="Polar residues" evidence="1">
    <location>
        <begin position="1"/>
        <end position="12"/>
    </location>
</feature>
<comment type="caution">
    <text evidence="2">The sequence shown here is derived from an EMBL/GenBank/DDBJ whole genome shotgun (WGS) entry which is preliminary data.</text>
</comment>
<feature type="region of interest" description="Disordered" evidence="1">
    <location>
        <begin position="1"/>
        <end position="47"/>
    </location>
</feature>
<evidence type="ECO:0000313" key="2">
    <source>
        <dbReference type="EMBL" id="KAF7839451.1"/>
    </source>
</evidence>
<keyword evidence="3" id="KW-1185">Reference proteome</keyword>
<protein>
    <submittedName>
        <fullName evidence="2">Uncharacterized protein</fullName>
    </submittedName>
</protein>
<proteinExistence type="predicted"/>
<sequence>MASSQEEVPTQKHSSRNRLKKRAPGSQPSFCRLRPTKAARVLKIRAT</sequence>
<dbReference type="AlphaFoldDB" id="A0A834X6Z9"/>
<dbReference type="EMBL" id="JAAIUW010000003">
    <property type="protein sequence ID" value="KAF7839451.1"/>
    <property type="molecule type" value="Genomic_DNA"/>
</dbReference>
<accession>A0A834X6Z9</accession>
<feature type="compositionally biased region" description="Basic residues" evidence="1">
    <location>
        <begin position="34"/>
        <end position="47"/>
    </location>
</feature>
<gene>
    <name evidence="2" type="ORF">G2W53_007933</name>
</gene>